<organism evidence="7 8">
    <name type="scientific">Paraconexibacter algicola</name>
    <dbReference type="NCBI Taxonomy" id="2133960"/>
    <lineage>
        <taxon>Bacteria</taxon>
        <taxon>Bacillati</taxon>
        <taxon>Actinomycetota</taxon>
        <taxon>Thermoleophilia</taxon>
        <taxon>Solirubrobacterales</taxon>
        <taxon>Paraconexibacteraceae</taxon>
        <taxon>Paraconexibacter</taxon>
    </lineage>
</organism>
<evidence type="ECO:0000256" key="2">
    <source>
        <dbReference type="ARBA" id="ARBA00022487"/>
    </source>
</evidence>
<dbReference type="Pfam" id="PF01083">
    <property type="entry name" value="Cutinase"/>
    <property type="match status" value="1"/>
</dbReference>
<comment type="similarity">
    <text evidence="1">Belongs to the cutinase family.</text>
</comment>
<evidence type="ECO:0000256" key="3">
    <source>
        <dbReference type="ARBA" id="ARBA00022801"/>
    </source>
</evidence>
<feature type="signal peptide" evidence="6">
    <location>
        <begin position="1"/>
        <end position="26"/>
    </location>
</feature>
<dbReference type="EMBL" id="PYYB01000001">
    <property type="protein sequence ID" value="PTL60050.1"/>
    <property type="molecule type" value="Genomic_DNA"/>
</dbReference>
<sequence length="354" mass="38527">MTRTRTLAATCAALLLPLLASAPSEAKNVTKLEPWKASNRYLAKADIDGRSQPKLEPRAKTNHVRKGQWVKISCQTTGQSAFGSTVWSKVGRYYVPDQLLKTYTDGRLRGAPSCGRSAPSAPAQGRCTAVTLYGVRGSGEPIAGPYGMSTTVGRTVERAVAEIRRKGRSVRALNVPYEAASVETIISDPSRFQRSMEFGKILLNAMISKRVKQCPRTRIGVVGYSQGAGVASETLRGLSVPALRRVRAVTLFADTYSAGRSEYTVTPNPFRPSDTDADRSGSGILGDRRLPRQIPYKWDVCFVEDLVCDGRRSSLGLLAQASVASVHTRYKDFVIAGFTLPQLQGLLMGRTILR</sequence>
<gene>
    <name evidence="7" type="ORF">C7Y72_10530</name>
</gene>
<evidence type="ECO:0000313" key="8">
    <source>
        <dbReference type="Proteomes" id="UP000240739"/>
    </source>
</evidence>
<dbReference type="RefSeq" id="WP_107568694.1">
    <property type="nucleotide sequence ID" value="NZ_PYYB01000001.1"/>
</dbReference>
<keyword evidence="3" id="KW-0378">Hydrolase</keyword>
<evidence type="ECO:0000256" key="4">
    <source>
        <dbReference type="ARBA" id="ARBA00023157"/>
    </source>
</evidence>
<dbReference type="PANTHER" id="PTHR33630">
    <property type="entry name" value="CUTINASE RV1984C-RELATED-RELATED"/>
    <property type="match status" value="1"/>
</dbReference>
<name>A0A2T4ULF7_9ACTN</name>
<dbReference type="AlphaFoldDB" id="A0A2T4ULF7"/>
<dbReference type="Proteomes" id="UP000240739">
    <property type="component" value="Unassembled WGS sequence"/>
</dbReference>
<dbReference type="InterPro" id="IPR000675">
    <property type="entry name" value="Cutinase/axe"/>
</dbReference>
<dbReference type="InterPro" id="IPR029058">
    <property type="entry name" value="AB_hydrolase_fold"/>
</dbReference>
<dbReference type="Gene3D" id="3.40.50.1820">
    <property type="entry name" value="alpha/beta hydrolase"/>
    <property type="match status" value="1"/>
</dbReference>
<dbReference type="PANTHER" id="PTHR33630:SF9">
    <property type="entry name" value="CUTINASE 4"/>
    <property type="match status" value="1"/>
</dbReference>
<keyword evidence="2" id="KW-0719">Serine esterase</keyword>
<evidence type="ECO:0000256" key="1">
    <source>
        <dbReference type="ARBA" id="ARBA00007534"/>
    </source>
</evidence>
<proteinExistence type="inferred from homology"/>
<keyword evidence="8" id="KW-1185">Reference proteome</keyword>
<evidence type="ECO:0000256" key="5">
    <source>
        <dbReference type="SAM" id="MobiDB-lite"/>
    </source>
</evidence>
<accession>A0A2T4ULF7</accession>
<dbReference type="SUPFAM" id="SSF53474">
    <property type="entry name" value="alpha/beta-Hydrolases"/>
    <property type="match status" value="1"/>
</dbReference>
<evidence type="ECO:0008006" key="9">
    <source>
        <dbReference type="Google" id="ProtNLM"/>
    </source>
</evidence>
<feature type="region of interest" description="Disordered" evidence="5">
    <location>
        <begin position="263"/>
        <end position="284"/>
    </location>
</feature>
<reference evidence="7 8" key="1">
    <citation type="submission" date="2018-03" db="EMBL/GenBank/DDBJ databases">
        <title>Aquarubrobacter algicola gen. nov., sp. nov., a novel actinobacterium isolated from shallow eutrophic lake during the end of cyanobacterial harmful algal blooms.</title>
        <authorList>
            <person name="Chun S.J."/>
        </authorList>
    </citation>
    <scope>NUCLEOTIDE SEQUENCE [LARGE SCALE GENOMIC DNA]</scope>
    <source>
        <strain evidence="7 8">Seoho-28</strain>
    </source>
</reference>
<feature type="chain" id="PRO_5038742107" description="Cutinase family protein" evidence="6">
    <location>
        <begin position="27"/>
        <end position="354"/>
    </location>
</feature>
<dbReference type="SMART" id="SM01110">
    <property type="entry name" value="Cutinase"/>
    <property type="match status" value="1"/>
</dbReference>
<protein>
    <recommendedName>
        <fullName evidence="9">Cutinase family protein</fullName>
    </recommendedName>
</protein>
<dbReference type="GO" id="GO:0052689">
    <property type="term" value="F:carboxylic ester hydrolase activity"/>
    <property type="evidence" value="ECO:0007669"/>
    <property type="project" value="UniProtKB-KW"/>
</dbReference>
<dbReference type="OrthoDB" id="3711786at2"/>
<keyword evidence="4" id="KW-1015">Disulfide bond</keyword>
<comment type="caution">
    <text evidence="7">The sequence shown here is derived from an EMBL/GenBank/DDBJ whole genome shotgun (WGS) entry which is preliminary data.</text>
</comment>
<evidence type="ECO:0000313" key="7">
    <source>
        <dbReference type="EMBL" id="PTL60050.1"/>
    </source>
</evidence>
<keyword evidence="6" id="KW-0732">Signal</keyword>
<evidence type="ECO:0000256" key="6">
    <source>
        <dbReference type="SAM" id="SignalP"/>
    </source>
</evidence>